<evidence type="ECO:0000313" key="3">
    <source>
        <dbReference type="Proteomes" id="UP000028782"/>
    </source>
</evidence>
<name>A0A076PPM5_COMTE</name>
<dbReference type="EMBL" id="CP006704">
    <property type="protein sequence ID" value="AIJ46591.1"/>
    <property type="molecule type" value="Genomic_DNA"/>
</dbReference>
<dbReference type="GO" id="GO:0003824">
    <property type="term" value="F:catalytic activity"/>
    <property type="evidence" value="ECO:0007669"/>
    <property type="project" value="UniProtKB-ARBA"/>
</dbReference>
<dbReference type="HOGENOM" id="CLU_1106309_0_0_4"/>
<accession>A0A076PPM5</accession>
<proteinExistence type="predicted"/>
<gene>
    <name evidence="2" type="ORF">O987_12355</name>
</gene>
<dbReference type="AlphaFoldDB" id="A0A076PPM5"/>
<sequence length="249" mass="25494">MVSGKQVIADVGGDLKIESLQDSSRFEGKQQSSGGSITLSPAGVPIGGSINAGQSKVNSHYQSVTEQSGIQAGEGGFQVNVKGDTDLKGGVIASTQAAVDQDKNRFSTGGTLTTNDLNNSAHYEGQAIGVNVNTGQQGGKHVVNGVGAGVGQDSGSAQSTTTAGISGIAGDQSVRTSDATGIERIFDQNKVQRDIDAQVAITAEFGKQASKAVGDYASRKYNELKDSDPVEAAKWSEGGAYRVAMHALT</sequence>
<dbReference type="KEGG" id="ctes:O987_12355"/>
<feature type="compositionally biased region" description="Polar residues" evidence="1">
    <location>
        <begin position="29"/>
        <end position="39"/>
    </location>
</feature>
<feature type="region of interest" description="Disordered" evidence="1">
    <location>
        <begin position="22"/>
        <end position="54"/>
    </location>
</feature>
<evidence type="ECO:0000313" key="2">
    <source>
        <dbReference type="EMBL" id="AIJ46591.1"/>
    </source>
</evidence>
<evidence type="ECO:0000256" key="1">
    <source>
        <dbReference type="SAM" id="MobiDB-lite"/>
    </source>
</evidence>
<organism evidence="2 3">
    <name type="scientific">Comamonas testosteroni TK102</name>
    <dbReference type="NCBI Taxonomy" id="1392005"/>
    <lineage>
        <taxon>Bacteria</taxon>
        <taxon>Pseudomonadati</taxon>
        <taxon>Pseudomonadota</taxon>
        <taxon>Betaproteobacteria</taxon>
        <taxon>Burkholderiales</taxon>
        <taxon>Comamonadaceae</taxon>
        <taxon>Comamonas</taxon>
    </lineage>
</organism>
<dbReference type="InterPro" id="IPR025157">
    <property type="entry name" value="Hemagglutinin_rpt"/>
</dbReference>
<dbReference type="Proteomes" id="UP000028782">
    <property type="component" value="Chromosome"/>
</dbReference>
<reference evidence="2 3" key="1">
    <citation type="journal article" date="2014" name="Genome Announc.">
        <title>Complete Genome Sequence of Polychlorinated Biphenyl Degrader Comamonas testosteroni TK102 (NBRC 109938).</title>
        <authorList>
            <person name="Fukuda K."/>
            <person name="Hosoyama A."/>
            <person name="Tsuchikane K."/>
            <person name="Ohji S."/>
            <person name="Yamazoe A."/>
            <person name="Fujita N."/>
            <person name="Shintani M."/>
            <person name="Kimbara K."/>
        </authorList>
    </citation>
    <scope>NUCLEOTIDE SEQUENCE [LARGE SCALE GENOMIC DNA]</scope>
    <source>
        <strain evidence="2">TK102</strain>
    </source>
</reference>
<evidence type="ECO:0008006" key="4">
    <source>
        <dbReference type="Google" id="ProtNLM"/>
    </source>
</evidence>
<protein>
    <recommendedName>
        <fullName evidence="4">Filamentous hemagglutinin</fullName>
    </recommendedName>
</protein>
<dbReference type="Pfam" id="PF13332">
    <property type="entry name" value="Fil_haemagg_2"/>
    <property type="match status" value="1"/>
</dbReference>